<reference evidence="2" key="2">
    <citation type="journal article" date="2017" name="Nat. Plants">
        <title>The Aegilops tauschii genome reveals multiple impacts of transposons.</title>
        <authorList>
            <person name="Zhao G."/>
            <person name="Zou C."/>
            <person name="Li K."/>
            <person name="Wang K."/>
            <person name="Li T."/>
            <person name="Gao L."/>
            <person name="Zhang X."/>
            <person name="Wang H."/>
            <person name="Yang Z."/>
            <person name="Liu X."/>
            <person name="Jiang W."/>
            <person name="Mao L."/>
            <person name="Kong X."/>
            <person name="Jiao Y."/>
            <person name="Jia J."/>
        </authorList>
    </citation>
    <scope>NUCLEOTIDE SEQUENCE [LARGE SCALE GENOMIC DNA]</scope>
    <source>
        <strain evidence="2">cv. AL8/78</strain>
    </source>
</reference>
<reference evidence="2" key="1">
    <citation type="journal article" date="2014" name="Science">
        <title>Ancient hybridizations among the ancestral genomes of bread wheat.</title>
        <authorList>
            <consortium name="International Wheat Genome Sequencing Consortium,"/>
            <person name="Marcussen T."/>
            <person name="Sandve S.R."/>
            <person name="Heier L."/>
            <person name="Spannagl M."/>
            <person name="Pfeifer M."/>
            <person name="Jakobsen K.S."/>
            <person name="Wulff B.B."/>
            <person name="Steuernagel B."/>
            <person name="Mayer K.F."/>
            <person name="Olsen O.A."/>
        </authorList>
    </citation>
    <scope>NUCLEOTIDE SEQUENCE [LARGE SCALE GENOMIC DNA]</scope>
    <source>
        <strain evidence="2">cv. AL8/78</strain>
    </source>
</reference>
<dbReference type="AlphaFoldDB" id="A0A453BB50"/>
<reference evidence="1" key="4">
    <citation type="submission" date="2019-03" db="UniProtKB">
        <authorList>
            <consortium name="EnsemblPlants"/>
        </authorList>
    </citation>
    <scope>IDENTIFICATION</scope>
</reference>
<accession>A0A453BB50</accession>
<dbReference type="Proteomes" id="UP000015105">
    <property type="component" value="Chromosome 2D"/>
</dbReference>
<keyword evidence="2" id="KW-1185">Reference proteome</keyword>
<dbReference type="Gramene" id="AET2Gv20432300.5">
    <property type="protein sequence ID" value="AET2Gv20432300.5"/>
    <property type="gene ID" value="AET2Gv20432300"/>
</dbReference>
<organism evidence="1 2">
    <name type="scientific">Aegilops tauschii subsp. strangulata</name>
    <name type="common">Goatgrass</name>
    <dbReference type="NCBI Taxonomy" id="200361"/>
    <lineage>
        <taxon>Eukaryota</taxon>
        <taxon>Viridiplantae</taxon>
        <taxon>Streptophyta</taxon>
        <taxon>Embryophyta</taxon>
        <taxon>Tracheophyta</taxon>
        <taxon>Spermatophyta</taxon>
        <taxon>Magnoliopsida</taxon>
        <taxon>Liliopsida</taxon>
        <taxon>Poales</taxon>
        <taxon>Poaceae</taxon>
        <taxon>BOP clade</taxon>
        <taxon>Pooideae</taxon>
        <taxon>Triticodae</taxon>
        <taxon>Triticeae</taxon>
        <taxon>Triticinae</taxon>
        <taxon>Aegilops</taxon>
    </lineage>
</organism>
<protein>
    <submittedName>
        <fullName evidence="1">Uncharacterized protein</fullName>
    </submittedName>
</protein>
<sequence>NVRNLEKLAETNVTDAKKIVKKLGGSKLRNMFHGIWSL</sequence>
<dbReference type="EnsemblPlants" id="AET2Gv20432300.5">
    <property type="protein sequence ID" value="AET2Gv20432300.5"/>
    <property type="gene ID" value="AET2Gv20432300"/>
</dbReference>
<name>A0A453BB50_AEGTS</name>
<reference evidence="1" key="3">
    <citation type="journal article" date="2017" name="Nature">
        <title>Genome sequence of the progenitor of the wheat D genome Aegilops tauschii.</title>
        <authorList>
            <person name="Luo M.C."/>
            <person name="Gu Y.Q."/>
            <person name="Puiu D."/>
            <person name="Wang H."/>
            <person name="Twardziok S.O."/>
            <person name="Deal K.R."/>
            <person name="Huo N."/>
            <person name="Zhu T."/>
            <person name="Wang L."/>
            <person name="Wang Y."/>
            <person name="McGuire P.E."/>
            <person name="Liu S."/>
            <person name="Long H."/>
            <person name="Ramasamy R.K."/>
            <person name="Rodriguez J.C."/>
            <person name="Van S.L."/>
            <person name="Yuan L."/>
            <person name="Wang Z."/>
            <person name="Xia Z."/>
            <person name="Xiao L."/>
            <person name="Anderson O.D."/>
            <person name="Ouyang S."/>
            <person name="Liang Y."/>
            <person name="Zimin A.V."/>
            <person name="Pertea G."/>
            <person name="Qi P."/>
            <person name="Bennetzen J.L."/>
            <person name="Dai X."/>
            <person name="Dawson M.W."/>
            <person name="Muller H.G."/>
            <person name="Kugler K."/>
            <person name="Rivarola-Duarte L."/>
            <person name="Spannagl M."/>
            <person name="Mayer K.F.X."/>
            <person name="Lu F.H."/>
            <person name="Bevan M.W."/>
            <person name="Leroy P."/>
            <person name="Li P."/>
            <person name="You F.M."/>
            <person name="Sun Q."/>
            <person name="Liu Z."/>
            <person name="Lyons E."/>
            <person name="Wicker T."/>
            <person name="Salzberg S.L."/>
            <person name="Devos K.M."/>
            <person name="Dvorak J."/>
        </authorList>
    </citation>
    <scope>NUCLEOTIDE SEQUENCE [LARGE SCALE GENOMIC DNA]</scope>
    <source>
        <strain evidence="1">cv. AL8/78</strain>
    </source>
</reference>
<evidence type="ECO:0000313" key="2">
    <source>
        <dbReference type="Proteomes" id="UP000015105"/>
    </source>
</evidence>
<reference evidence="1" key="5">
    <citation type="journal article" date="2021" name="G3 (Bethesda)">
        <title>Aegilops tauschii genome assembly Aet v5.0 features greater sequence contiguity and improved annotation.</title>
        <authorList>
            <person name="Wang L."/>
            <person name="Zhu T."/>
            <person name="Rodriguez J.C."/>
            <person name="Deal K.R."/>
            <person name="Dubcovsky J."/>
            <person name="McGuire P.E."/>
            <person name="Lux T."/>
            <person name="Spannagl M."/>
            <person name="Mayer K.F.X."/>
            <person name="Baldrich P."/>
            <person name="Meyers B.C."/>
            <person name="Huo N."/>
            <person name="Gu Y.Q."/>
            <person name="Zhou H."/>
            <person name="Devos K.M."/>
            <person name="Bennetzen J.L."/>
            <person name="Unver T."/>
            <person name="Budak H."/>
            <person name="Gulick P.J."/>
            <person name="Galiba G."/>
            <person name="Kalapos B."/>
            <person name="Nelson D.R."/>
            <person name="Li P."/>
            <person name="You F.M."/>
            <person name="Luo M.C."/>
            <person name="Dvorak J."/>
        </authorList>
    </citation>
    <scope>NUCLEOTIDE SEQUENCE [LARGE SCALE GENOMIC DNA]</scope>
    <source>
        <strain evidence="1">cv. AL8/78</strain>
    </source>
</reference>
<proteinExistence type="predicted"/>
<evidence type="ECO:0000313" key="1">
    <source>
        <dbReference type="EnsemblPlants" id="AET2Gv20432300.5"/>
    </source>
</evidence>